<dbReference type="SUPFAM" id="SSF53098">
    <property type="entry name" value="Ribonuclease H-like"/>
    <property type="match status" value="1"/>
</dbReference>
<dbReference type="InterPro" id="IPR040676">
    <property type="entry name" value="DUF5641"/>
</dbReference>
<dbReference type="PANTHER" id="PTHR47331:SF4">
    <property type="entry name" value="PEPTIDASE S1 DOMAIN-CONTAINING PROTEIN"/>
    <property type="match status" value="1"/>
</dbReference>
<dbReference type="PROSITE" id="PS50994">
    <property type="entry name" value="INTEGRASE"/>
    <property type="match status" value="1"/>
</dbReference>
<evidence type="ECO:0000313" key="2">
    <source>
        <dbReference type="EMBL" id="KAK9879018.1"/>
    </source>
</evidence>
<dbReference type="InterPro" id="IPR043502">
    <property type="entry name" value="DNA/RNA_pol_sf"/>
</dbReference>
<dbReference type="InterPro" id="IPR036397">
    <property type="entry name" value="RNaseH_sf"/>
</dbReference>
<dbReference type="InterPro" id="IPR008042">
    <property type="entry name" value="Retrotrans_Pao"/>
</dbReference>
<organism evidence="2 3">
    <name type="scientific">Henosepilachna vigintioctopunctata</name>
    <dbReference type="NCBI Taxonomy" id="420089"/>
    <lineage>
        <taxon>Eukaryota</taxon>
        <taxon>Metazoa</taxon>
        <taxon>Ecdysozoa</taxon>
        <taxon>Arthropoda</taxon>
        <taxon>Hexapoda</taxon>
        <taxon>Insecta</taxon>
        <taxon>Pterygota</taxon>
        <taxon>Neoptera</taxon>
        <taxon>Endopterygota</taxon>
        <taxon>Coleoptera</taxon>
        <taxon>Polyphaga</taxon>
        <taxon>Cucujiformia</taxon>
        <taxon>Coccinelloidea</taxon>
        <taxon>Coccinellidae</taxon>
        <taxon>Epilachninae</taxon>
        <taxon>Epilachnini</taxon>
        <taxon>Henosepilachna</taxon>
    </lineage>
</organism>
<dbReference type="PANTHER" id="PTHR47331">
    <property type="entry name" value="PHD-TYPE DOMAIN-CONTAINING PROTEIN"/>
    <property type="match status" value="1"/>
</dbReference>
<dbReference type="InterPro" id="IPR012337">
    <property type="entry name" value="RNaseH-like_sf"/>
</dbReference>
<dbReference type="SUPFAM" id="SSF56672">
    <property type="entry name" value="DNA/RNA polymerases"/>
    <property type="match status" value="1"/>
</dbReference>
<proteinExistence type="predicted"/>
<protein>
    <recommendedName>
        <fullName evidence="1">Integrase catalytic domain-containing protein</fullName>
    </recommendedName>
</protein>
<dbReference type="InterPro" id="IPR001584">
    <property type="entry name" value="Integrase_cat-core"/>
</dbReference>
<dbReference type="Pfam" id="PF05380">
    <property type="entry name" value="Peptidase_A17"/>
    <property type="match status" value="1"/>
</dbReference>
<sequence>MYRMIEINSDHRDYLRILWRFSPHEKLQEYRLKTLPFGLNCSPYLAIRTLQQLSNDHPELCMARELIFNNTYVDDISGGDDSMEGALSKIDEIITLCRKGGFELRKWLSNDKRLLENLPATHAVNNVPVLNLNLDSTFQKILGLNWNSSFDCFSFSNLDITPTCTKRSILSCVARIFDPLGYLTPCIISLKILIQTLWCQGKSWDSNPGDDICNKFSKFRKEIHYFSELRIPRYFDSILNHRCDLIGFCDSSESAYCAVVYVRIYYENASKTFFVCAKSKVAPIKKLSIPRLELCAAVLLSKLILFVTNSYENIIKFSNTYAFSDSTVALTWIKSSPHKWKNFVSNRTSYIQDIIPPERWFYVASEHNPADVGTRGISPAALVSCSLWLDGPSSQFIDSESNYEYNSIEYEVINESAKSCLVTYVPEEDFVNVLLYKFSSLPKILRIICYILRFITNLKLESKNERVYTNNAITSSELHNALKIISKTVQQSVFHREIELLSSKGMIPKAFRKLSPFIDETGLLRVGGRLSHSNLPYDGKHPILLPRKHVFTELLILYIHNNFLHAGINSTLFHLMQMFWIYSAKRTIRSVISKCHQCFKTSPKSFQPIMGDLPKFRVSGLKPFVNTGVDLAGPISITMNRTRGAKILKAYLALFVCCATKAVHLELLSDLSAECFLMGFRRFLSRRGRCTNVYSDCGTNFIAASKYVKQIMQHASTEENICWHFNPPSSPHMGGIWEANIKSAKSHIIRVIGCQILTYEELNTLVARVEAVLNSRPLCPISTDPNDLSALTPGHFLTLEPLVTLPDPDYTNINLNRLSRWQLIVKLHRDFWNRWSREYLHTLQQRSKWNTQSNIAKIGDMVLIKKENSPPLTWTLGRIVQLFQGKDGVARVASVKTSNSLFKRPLVKLCPLPLC</sequence>
<dbReference type="Proteomes" id="UP001431783">
    <property type="component" value="Unassembled WGS sequence"/>
</dbReference>
<dbReference type="Gene3D" id="1.10.340.70">
    <property type="match status" value="1"/>
</dbReference>
<dbReference type="GO" id="GO:0071897">
    <property type="term" value="P:DNA biosynthetic process"/>
    <property type="evidence" value="ECO:0007669"/>
    <property type="project" value="UniProtKB-ARBA"/>
</dbReference>
<dbReference type="GO" id="GO:0003676">
    <property type="term" value="F:nucleic acid binding"/>
    <property type="evidence" value="ECO:0007669"/>
    <property type="project" value="InterPro"/>
</dbReference>
<accession>A0AAW1UEH8</accession>
<dbReference type="GO" id="GO:0042575">
    <property type="term" value="C:DNA polymerase complex"/>
    <property type="evidence" value="ECO:0007669"/>
    <property type="project" value="UniProtKB-ARBA"/>
</dbReference>
<dbReference type="Gene3D" id="3.30.420.10">
    <property type="entry name" value="Ribonuclease H-like superfamily/Ribonuclease H"/>
    <property type="match status" value="1"/>
</dbReference>
<dbReference type="Pfam" id="PF17921">
    <property type="entry name" value="Integrase_H2C2"/>
    <property type="match status" value="1"/>
</dbReference>
<dbReference type="AlphaFoldDB" id="A0AAW1UEH8"/>
<dbReference type="EMBL" id="JARQZJ010000061">
    <property type="protein sequence ID" value="KAK9879018.1"/>
    <property type="molecule type" value="Genomic_DNA"/>
</dbReference>
<evidence type="ECO:0000259" key="1">
    <source>
        <dbReference type="PROSITE" id="PS50994"/>
    </source>
</evidence>
<feature type="domain" description="Integrase catalytic" evidence="1">
    <location>
        <begin position="619"/>
        <end position="801"/>
    </location>
</feature>
<reference evidence="2 3" key="1">
    <citation type="submission" date="2023-03" db="EMBL/GenBank/DDBJ databases">
        <title>Genome insight into feeding habits of ladybird beetles.</title>
        <authorList>
            <person name="Li H.-S."/>
            <person name="Huang Y.-H."/>
            <person name="Pang H."/>
        </authorList>
    </citation>
    <scope>NUCLEOTIDE SEQUENCE [LARGE SCALE GENOMIC DNA]</scope>
    <source>
        <strain evidence="2">SYSU_2023b</strain>
        <tissue evidence="2">Whole body</tissue>
    </source>
</reference>
<name>A0AAW1UEH8_9CUCU</name>
<gene>
    <name evidence="2" type="ORF">WA026_003831</name>
</gene>
<dbReference type="InterPro" id="IPR041588">
    <property type="entry name" value="Integrase_H2C2"/>
</dbReference>
<comment type="caution">
    <text evidence="2">The sequence shown here is derived from an EMBL/GenBank/DDBJ whole genome shotgun (WGS) entry which is preliminary data.</text>
</comment>
<dbReference type="GO" id="GO:0015074">
    <property type="term" value="P:DNA integration"/>
    <property type="evidence" value="ECO:0007669"/>
    <property type="project" value="InterPro"/>
</dbReference>
<evidence type="ECO:0000313" key="3">
    <source>
        <dbReference type="Proteomes" id="UP001431783"/>
    </source>
</evidence>
<keyword evidence="3" id="KW-1185">Reference proteome</keyword>
<dbReference type="Pfam" id="PF18701">
    <property type="entry name" value="DUF5641"/>
    <property type="match status" value="1"/>
</dbReference>